<keyword evidence="7" id="KW-0472">Membrane</keyword>
<dbReference type="Gene3D" id="3.40.190.10">
    <property type="entry name" value="Periplasmic binding protein-like II"/>
    <property type="match status" value="1"/>
</dbReference>
<evidence type="ECO:0000256" key="8">
    <source>
        <dbReference type="SAM" id="MobiDB-lite"/>
    </source>
</evidence>
<dbReference type="Proteomes" id="UP000736328">
    <property type="component" value="Unassembled WGS sequence"/>
</dbReference>
<keyword evidence="3" id="KW-0813">Transport</keyword>
<proteinExistence type="inferred from homology"/>
<dbReference type="NCBIfam" id="TIGR01352">
    <property type="entry name" value="tonB_Cterm"/>
    <property type="match status" value="1"/>
</dbReference>
<comment type="subcellular location">
    <subcellularLocation>
        <location evidence="1">Membrane</location>
        <topology evidence="1">Single-pass membrane protein</topology>
    </subcellularLocation>
</comment>
<evidence type="ECO:0000313" key="10">
    <source>
        <dbReference type="EMBL" id="MBI4727455.1"/>
    </source>
</evidence>
<dbReference type="InterPro" id="IPR039424">
    <property type="entry name" value="SBP_5"/>
</dbReference>
<feature type="region of interest" description="Disordered" evidence="8">
    <location>
        <begin position="535"/>
        <end position="587"/>
    </location>
</feature>
<dbReference type="Gene3D" id="3.10.105.10">
    <property type="entry name" value="Dipeptide-binding Protein, Domain 3"/>
    <property type="match status" value="1"/>
</dbReference>
<organism evidence="10 11">
    <name type="scientific">candidate division TA06 bacterium</name>
    <dbReference type="NCBI Taxonomy" id="2250710"/>
    <lineage>
        <taxon>Bacteria</taxon>
        <taxon>Bacteria division TA06</taxon>
    </lineage>
</organism>
<dbReference type="InterPro" id="IPR006260">
    <property type="entry name" value="TonB/TolA_C"/>
</dbReference>
<dbReference type="SUPFAM" id="SSF74653">
    <property type="entry name" value="TolA/TonB C-terminal domain"/>
    <property type="match status" value="1"/>
</dbReference>
<keyword evidence="6" id="KW-1133">Transmembrane helix</keyword>
<dbReference type="SUPFAM" id="SSF53850">
    <property type="entry name" value="Periplasmic binding protein-like II"/>
    <property type="match status" value="1"/>
</dbReference>
<evidence type="ECO:0000256" key="1">
    <source>
        <dbReference type="ARBA" id="ARBA00004167"/>
    </source>
</evidence>
<evidence type="ECO:0000256" key="7">
    <source>
        <dbReference type="ARBA" id="ARBA00023136"/>
    </source>
</evidence>
<comment type="caution">
    <text evidence="10">The sequence shown here is derived from an EMBL/GenBank/DDBJ whole genome shotgun (WGS) entry which is preliminary data.</text>
</comment>
<name>A0A933IBM3_UNCT6</name>
<accession>A0A933IBM3</accession>
<dbReference type="InterPro" id="IPR000914">
    <property type="entry name" value="SBP_5_dom"/>
</dbReference>
<dbReference type="InterPro" id="IPR037682">
    <property type="entry name" value="TonB_C"/>
</dbReference>
<evidence type="ECO:0000256" key="4">
    <source>
        <dbReference type="ARBA" id="ARBA00022692"/>
    </source>
</evidence>
<evidence type="ECO:0000256" key="6">
    <source>
        <dbReference type="ARBA" id="ARBA00022989"/>
    </source>
</evidence>
<dbReference type="PROSITE" id="PS52015">
    <property type="entry name" value="TONB_CTD"/>
    <property type="match status" value="1"/>
</dbReference>
<dbReference type="AlphaFoldDB" id="A0A933IBM3"/>
<feature type="compositionally biased region" description="Pro residues" evidence="8">
    <location>
        <begin position="572"/>
        <end position="587"/>
    </location>
</feature>
<dbReference type="PROSITE" id="PS51257">
    <property type="entry name" value="PROKAR_LIPOPROTEIN"/>
    <property type="match status" value="1"/>
</dbReference>
<dbReference type="Gene3D" id="3.90.76.10">
    <property type="entry name" value="Dipeptide-binding Protein, Domain 1"/>
    <property type="match status" value="1"/>
</dbReference>
<keyword evidence="5" id="KW-0732">Signal</keyword>
<gene>
    <name evidence="10" type="ORF">HY768_09620</name>
</gene>
<dbReference type="GO" id="GO:0016020">
    <property type="term" value="C:membrane"/>
    <property type="evidence" value="ECO:0007669"/>
    <property type="project" value="UniProtKB-SubCell"/>
</dbReference>
<keyword evidence="4" id="KW-0812">Transmembrane</keyword>
<dbReference type="Gene3D" id="3.30.1150.10">
    <property type="match status" value="1"/>
</dbReference>
<dbReference type="GO" id="GO:1904680">
    <property type="term" value="F:peptide transmembrane transporter activity"/>
    <property type="evidence" value="ECO:0007669"/>
    <property type="project" value="TreeGrafter"/>
</dbReference>
<evidence type="ECO:0000256" key="5">
    <source>
        <dbReference type="ARBA" id="ARBA00022729"/>
    </source>
</evidence>
<comment type="similarity">
    <text evidence="2">Belongs to the bacterial solute-binding protein 5 family.</text>
</comment>
<protein>
    <submittedName>
        <fullName evidence="10">TonB family protein</fullName>
    </submittedName>
</protein>
<evidence type="ECO:0000256" key="2">
    <source>
        <dbReference type="ARBA" id="ARBA00005695"/>
    </source>
</evidence>
<sequence length="706" mass="76857">MKRFSHFGARFFLVMAAALAIVIAGCSKREKYPLGEAGGMLTIGSLNEPASLNPLLLSFTAPSDIQEKLFLSLHRFDKSMNIVPELAESWKFSEDFREVTYHLRQDVKWSDGQPVTAEDVKYTFDLMTDPQVNYSRAGYLQFVETVEVINAYAVRFKFNRLYSDELFDTGIIVLPKHALEKQASLASGEFDASPVTDGPYQVEQWIRGDRLVLTANPGFYKGQPALEQIVIRFFGDEASLAAALQNGEVDMTEDLSPQSILKLQGDPNLVAIDYPGRSYAYLGWNLKSPLFASAQLRKAFAMAIDPSEIIQSVLLGKGQAAAGPILPSSWAYDENLKPMPYDPEIVKSALSDLGWKSLNRDGFLAKNPRQALQINLLLAQGQPVLEASAAIIQKQMKMAGVKVNVQVADARTFIQRIRTGAYDVMMFSWKNDLKVDPTAVWHSKVENKGIFNLLEYSNPQVDSLIDQGLGTLSRRKAKDIWVKFQQVVAQEQPATYLFVPNAVAMVYKGVKGAQSDARGPLASLDEWWIPSAERRGAQVAAVTPPAPETPAPVTTPEPETPASTPVTNKPAPAAPKPVPVKPAPAPKPVNPQDILVAETPTPAATPAPVAAAPEPVAEIPPTDPEPTNIGKAEYPDLARKAGITGRVFVKVIVGADGKVKSAEVLRGIGGGCDEAAMEAAKKSNFKPGTVNGQPAERSFTIPYSFR</sequence>
<evidence type="ECO:0000313" key="11">
    <source>
        <dbReference type="Proteomes" id="UP000736328"/>
    </source>
</evidence>
<feature type="region of interest" description="Disordered" evidence="8">
    <location>
        <begin position="685"/>
        <end position="706"/>
    </location>
</feature>
<dbReference type="Pfam" id="PF00496">
    <property type="entry name" value="SBP_bac_5"/>
    <property type="match status" value="1"/>
</dbReference>
<dbReference type="PANTHER" id="PTHR30290:SF9">
    <property type="entry name" value="OLIGOPEPTIDE-BINDING PROTEIN APPA"/>
    <property type="match status" value="1"/>
</dbReference>
<reference evidence="10" key="1">
    <citation type="submission" date="2020-07" db="EMBL/GenBank/DDBJ databases">
        <title>Huge and variable diversity of episymbiotic CPR bacteria and DPANN archaea in groundwater ecosystems.</title>
        <authorList>
            <person name="He C.Y."/>
            <person name="Keren R."/>
            <person name="Whittaker M."/>
            <person name="Farag I.F."/>
            <person name="Doudna J."/>
            <person name="Cate J.H.D."/>
            <person name="Banfield J.F."/>
        </authorList>
    </citation>
    <scope>NUCLEOTIDE SEQUENCE</scope>
    <source>
        <strain evidence="10">NC_groundwater_1520_Pr4_B-0.1um_53_5</strain>
    </source>
</reference>
<feature type="compositionally biased region" description="Low complexity" evidence="8">
    <location>
        <begin position="560"/>
        <end position="571"/>
    </location>
</feature>
<feature type="domain" description="TonB C-terminal" evidence="9">
    <location>
        <begin position="619"/>
        <end position="706"/>
    </location>
</feature>
<dbReference type="PANTHER" id="PTHR30290">
    <property type="entry name" value="PERIPLASMIC BINDING COMPONENT OF ABC TRANSPORTER"/>
    <property type="match status" value="1"/>
</dbReference>
<evidence type="ECO:0000256" key="3">
    <source>
        <dbReference type="ARBA" id="ARBA00022448"/>
    </source>
</evidence>
<dbReference type="EMBL" id="JACQXR010000128">
    <property type="protein sequence ID" value="MBI4727455.1"/>
    <property type="molecule type" value="Genomic_DNA"/>
</dbReference>
<feature type="compositionally biased region" description="Pro residues" evidence="8">
    <location>
        <begin position="544"/>
        <end position="559"/>
    </location>
</feature>
<dbReference type="GO" id="GO:0015833">
    <property type="term" value="P:peptide transport"/>
    <property type="evidence" value="ECO:0007669"/>
    <property type="project" value="TreeGrafter"/>
</dbReference>
<dbReference type="Pfam" id="PF03544">
    <property type="entry name" value="TonB_C"/>
    <property type="match status" value="1"/>
</dbReference>
<evidence type="ECO:0000259" key="9">
    <source>
        <dbReference type="PROSITE" id="PS52015"/>
    </source>
</evidence>